<accession>A0A0A8ZSZ7</accession>
<reference evidence="1" key="1">
    <citation type="submission" date="2014-09" db="EMBL/GenBank/DDBJ databases">
        <authorList>
            <person name="Magalhaes I.L.F."/>
            <person name="Oliveira U."/>
            <person name="Santos F.R."/>
            <person name="Vidigal T.H.D.A."/>
            <person name="Brescovit A.D."/>
            <person name="Santos A.J."/>
        </authorList>
    </citation>
    <scope>NUCLEOTIDE SEQUENCE</scope>
    <source>
        <tissue evidence="1">Shoot tissue taken approximately 20 cm above the soil surface</tissue>
    </source>
</reference>
<sequence>MKEKESLIVFCKQSSRTWSRREASKQVPH</sequence>
<reference evidence="1" key="2">
    <citation type="journal article" date="2015" name="Data Brief">
        <title>Shoot transcriptome of the giant reed, Arundo donax.</title>
        <authorList>
            <person name="Barrero R.A."/>
            <person name="Guerrero F.D."/>
            <person name="Moolhuijzen P."/>
            <person name="Goolsby J.A."/>
            <person name="Tidwell J."/>
            <person name="Bellgard S.E."/>
            <person name="Bellgard M.I."/>
        </authorList>
    </citation>
    <scope>NUCLEOTIDE SEQUENCE</scope>
    <source>
        <tissue evidence="1">Shoot tissue taken approximately 20 cm above the soil surface</tissue>
    </source>
</reference>
<organism evidence="1">
    <name type="scientific">Arundo donax</name>
    <name type="common">Giant reed</name>
    <name type="synonym">Donax arundinaceus</name>
    <dbReference type="NCBI Taxonomy" id="35708"/>
    <lineage>
        <taxon>Eukaryota</taxon>
        <taxon>Viridiplantae</taxon>
        <taxon>Streptophyta</taxon>
        <taxon>Embryophyta</taxon>
        <taxon>Tracheophyta</taxon>
        <taxon>Spermatophyta</taxon>
        <taxon>Magnoliopsida</taxon>
        <taxon>Liliopsida</taxon>
        <taxon>Poales</taxon>
        <taxon>Poaceae</taxon>
        <taxon>PACMAD clade</taxon>
        <taxon>Arundinoideae</taxon>
        <taxon>Arundineae</taxon>
        <taxon>Arundo</taxon>
    </lineage>
</organism>
<protein>
    <submittedName>
        <fullName evidence="1">Uncharacterized protein</fullName>
    </submittedName>
</protein>
<proteinExistence type="predicted"/>
<dbReference type="EMBL" id="GBRH01258000">
    <property type="protein sequence ID" value="JAD39895.1"/>
    <property type="molecule type" value="Transcribed_RNA"/>
</dbReference>
<dbReference type="AlphaFoldDB" id="A0A0A8ZSZ7"/>
<evidence type="ECO:0000313" key="1">
    <source>
        <dbReference type="EMBL" id="JAD39895.1"/>
    </source>
</evidence>
<name>A0A0A8ZSZ7_ARUDO</name>